<evidence type="ECO:0000256" key="9">
    <source>
        <dbReference type="ARBA" id="ARBA00023002"/>
    </source>
</evidence>
<keyword evidence="9 11" id="KW-0560">Oxidoreductase</keyword>
<dbReference type="Gene3D" id="3.50.50.60">
    <property type="entry name" value="FAD/NAD(P)-binding domain"/>
    <property type="match status" value="1"/>
</dbReference>
<keyword evidence="10 11" id="KW-0350">Heme biosynthesis</keyword>
<dbReference type="SUPFAM" id="SSF54373">
    <property type="entry name" value="FAD-linked reductases, C-terminal domain"/>
    <property type="match status" value="1"/>
</dbReference>
<dbReference type="GO" id="GO:0004729">
    <property type="term" value="F:oxygen-dependent protoporphyrinogen oxidase activity"/>
    <property type="evidence" value="ECO:0007669"/>
    <property type="project" value="UniProtKB-UniRule"/>
</dbReference>
<comment type="function">
    <text evidence="11">Involved in coproporphyrin-dependent heme b biosynthesis. Catalyzes the oxidation of coproporphyrinogen III to coproporphyrin III.</text>
</comment>
<keyword evidence="8 11" id="KW-0274">FAD</keyword>
<evidence type="ECO:0000313" key="13">
    <source>
        <dbReference type="EMBL" id="NWJ46704.1"/>
    </source>
</evidence>
<dbReference type="EMBL" id="JACATZ010000001">
    <property type="protein sequence ID" value="NWJ46704.1"/>
    <property type="molecule type" value="Genomic_DNA"/>
</dbReference>
<dbReference type="Gene3D" id="1.10.3110.10">
    <property type="entry name" value="protoporphyrinogen ix oxidase, domain 3"/>
    <property type="match status" value="1"/>
</dbReference>
<evidence type="ECO:0000256" key="6">
    <source>
        <dbReference type="ARBA" id="ARBA00019046"/>
    </source>
</evidence>
<evidence type="ECO:0000256" key="7">
    <source>
        <dbReference type="ARBA" id="ARBA00022630"/>
    </source>
</evidence>
<name>A0A8T7LXM0_9CHLR</name>
<dbReference type="Proteomes" id="UP000521676">
    <property type="component" value="Unassembled WGS sequence"/>
</dbReference>
<dbReference type="EC" id="1.3.3.15" evidence="5 11"/>
<proteinExistence type="inferred from homology"/>
<comment type="subcellular location">
    <subcellularLocation>
        <location evidence="11">Cytoplasm</location>
    </subcellularLocation>
</comment>
<dbReference type="AlphaFoldDB" id="A0A8T7LXM0"/>
<organism evidence="13 15">
    <name type="scientific">Candidatus Chlorohelix allophototropha</name>
    <dbReference type="NCBI Taxonomy" id="3003348"/>
    <lineage>
        <taxon>Bacteria</taxon>
        <taxon>Bacillati</taxon>
        <taxon>Chloroflexota</taxon>
        <taxon>Chloroflexia</taxon>
        <taxon>Candidatus Chloroheliales</taxon>
        <taxon>Candidatus Chloroheliaceae</taxon>
        <taxon>Candidatus Chlorohelix</taxon>
    </lineage>
</organism>
<evidence type="ECO:0000259" key="12">
    <source>
        <dbReference type="Pfam" id="PF01593"/>
    </source>
</evidence>
<comment type="pathway">
    <text evidence="3 11">Porphyrin-containing compound metabolism; protoheme biosynthesis.</text>
</comment>
<sequence length="458" mass="49712">MNRVVIIGGGITGLAAAWELQQQGIDYLLLEASNKLGGKIATERVDGFIIEGGADSFVTYKPAGVQLCLEMGLGDKIIGTSPTTKSTYIVRNGKLHDIPRGLRLIVPLDEQGLRESDVISEDAKARMLNEVNIPPRTEEGDETLASFVNRRFGEEALVVFADPMLGGIYTGDPDTMSMQATFPNYLQMEKKYGSLIAGHRNAPPPPPAKSDVPKSIFVSMRNGMGELIDEIRARLTGEILTGQRVIRIDSEGTVYTDTGEVYKASAVVATIPSIYLREMLHDSAPQLAQELRRIRTVSSATISMGFKESELARPLDSYGFVVAGDDPTPLRASTWSSTKFAGRAPEGYALLRVFVGGHRSPELVTRSDEELITLALAELKKLLGIEATPVISRVFRWINANPQYEVGHLDKVANIKATCPPWLVLAGADFEGGGIPDCIRTGRESAKQALASRLVSNL</sequence>
<evidence type="ECO:0000256" key="8">
    <source>
        <dbReference type="ARBA" id="ARBA00022827"/>
    </source>
</evidence>
<dbReference type="NCBIfam" id="TIGR00562">
    <property type="entry name" value="proto_IX_ox"/>
    <property type="match status" value="1"/>
</dbReference>
<dbReference type="InterPro" id="IPR004572">
    <property type="entry name" value="Protoporphyrinogen_oxidase"/>
</dbReference>
<dbReference type="Proteomes" id="UP001431572">
    <property type="component" value="Chromosome 1"/>
</dbReference>
<dbReference type="Gene3D" id="3.90.660.20">
    <property type="entry name" value="Protoporphyrinogen oxidase, mitochondrial, domain 2"/>
    <property type="match status" value="1"/>
</dbReference>
<reference evidence="13 15" key="1">
    <citation type="submission" date="2020-06" db="EMBL/GenBank/DDBJ databases">
        <title>Anoxygenic phototrophic Chloroflexota member uses a Type I reaction center.</title>
        <authorList>
            <person name="Tsuji J.M."/>
            <person name="Shaw N.A."/>
            <person name="Nagashima S."/>
            <person name="Venkiteswaran J."/>
            <person name="Schiff S.L."/>
            <person name="Hanada S."/>
            <person name="Tank M."/>
            <person name="Neufeld J.D."/>
        </authorList>
    </citation>
    <scope>NUCLEOTIDE SEQUENCE [LARGE SCALE GENOMIC DNA]</scope>
    <source>
        <strain evidence="13">L227-S17</strain>
    </source>
</reference>
<evidence type="ECO:0000256" key="2">
    <source>
        <dbReference type="ARBA" id="ARBA00001974"/>
    </source>
</evidence>
<evidence type="ECO:0000256" key="1">
    <source>
        <dbReference type="ARBA" id="ARBA00001755"/>
    </source>
</evidence>
<dbReference type="InterPro" id="IPR050464">
    <property type="entry name" value="Zeta_carotene_desat/Oxidored"/>
</dbReference>
<dbReference type="InterPro" id="IPR036188">
    <property type="entry name" value="FAD/NAD-bd_sf"/>
</dbReference>
<evidence type="ECO:0000313" key="15">
    <source>
        <dbReference type="Proteomes" id="UP000521676"/>
    </source>
</evidence>
<keyword evidence="11" id="KW-0963">Cytoplasm</keyword>
<protein>
    <recommendedName>
        <fullName evidence="6 11">Coproporphyrinogen III oxidase</fullName>
        <ecNumber evidence="5 11">1.3.3.15</ecNumber>
    </recommendedName>
</protein>
<dbReference type="InterPro" id="IPR002937">
    <property type="entry name" value="Amino_oxidase"/>
</dbReference>
<dbReference type="PANTHER" id="PTHR42923">
    <property type="entry name" value="PROTOPORPHYRINOGEN OXIDASE"/>
    <property type="match status" value="1"/>
</dbReference>
<reference evidence="14" key="2">
    <citation type="journal article" date="2024" name="Nature">
        <title>Anoxygenic phototroph of the Chloroflexota uses a type I reaction centre.</title>
        <authorList>
            <person name="Tsuji J.M."/>
            <person name="Shaw N.A."/>
            <person name="Nagashima S."/>
            <person name="Venkiteswaran J.J."/>
            <person name="Schiff S.L."/>
            <person name="Watanabe T."/>
            <person name="Fukui M."/>
            <person name="Hanada S."/>
            <person name="Tank M."/>
            <person name="Neufeld J.D."/>
        </authorList>
    </citation>
    <scope>NUCLEOTIDE SEQUENCE</scope>
    <source>
        <strain evidence="14">L227-S17</strain>
    </source>
</reference>
<evidence type="ECO:0000256" key="5">
    <source>
        <dbReference type="ARBA" id="ARBA00012402"/>
    </source>
</evidence>
<comment type="catalytic activity">
    <reaction evidence="1">
        <text>coproporphyrinogen III + 3 O2 = coproporphyrin III + 3 H2O2</text>
        <dbReference type="Rhea" id="RHEA:43436"/>
        <dbReference type="ChEBI" id="CHEBI:15379"/>
        <dbReference type="ChEBI" id="CHEBI:16240"/>
        <dbReference type="ChEBI" id="CHEBI:57309"/>
        <dbReference type="ChEBI" id="CHEBI:131725"/>
        <dbReference type="EC" id="1.3.3.15"/>
    </reaction>
    <physiologicalReaction direction="left-to-right" evidence="1">
        <dbReference type="Rhea" id="RHEA:43437"/>
    </physiologicalReaction>
</comment>
<keyword evidence="7 11" id="KW-0285">Flavoprotein</keyword>
<dbReference type="GO" id="GO:0005737">
    <property type="term" value="C:cytoplasm"/>
    <property type="evidence" value="ECO:0007669"/>
    <property type="project" value="UniProtKB-SubCell"/>
</dbReference>
<evidence type="ECO:0000313" key="14">
    <source>
        <dbReference type="EMBL" id="WJW66075.1"/>
    </source>
</evidence>
<accession>A0A8T7LXM0</accession>
<comment type="cofactor">
    <cofactor evidence="2 11">
        <name>FAD</name>
        <dbReference type="ChEBI" id="CHEBI:57692"/>
    </cofactor>
</comment>
<evidence type="ECO:0000256" key="4">
    <source>
        <dbReference type="ARBA" id="ARBA00008310"/>
    </source>
</evidence>
<keyword evidence="16" id="KW-1185">Reference proteome</keyword>
<comment type="similarity">
    <text evidence="4 11">Belongs to the protoporphyrinogen/coproporphyrinogen oxidase family. Coproporphyrinogen III oxidase subfamily.</text>
</comment>
<evidence type="ECO:0000313" key="16">
    <source>
        <dbReference type="Proteomes" id="UP001431572"/>
    </source>
</evidence>
<dbReference type="GO" id="GO:0006783">
    <property type="term" value="P:heme biosynthetic process"/>
    <property type="evidence" value="ECO:0007669"/>
    <property type="project" value="UniProtKB-UniRule"/>
</dbReference>
<evidence type="ECO:0000256" key="11">
    <source>
        <dbReference type="RuleBase" id="RU364052"/>
    </source>
</evidence>
<dbReference type="SUPFAM" id="SSF51905">
    <property type="entry name" value="FAD/NAD(P)-binding domain"/>
    <property type="match status" value="1"/>
</dbReference>
<evidence type="ECO:0000256" key="10">
    <source>
        <dbReference type="ARBA" id="ARBA00023133"/>
    </source>
</evidence>
<evidence type="ECO:0000256" key="3">
    <source>
        <dbReference type="ARBA" id="ARBA00004744"/>
    </source>
</evidence>
<dbReference type="Pfam" id="PF01593">
    <property type="entry name" value="Amino_oxidase"/>
    <property type="match status" value="1"/>
</dbReference>
<gene>
    <name evidence="13" type="primary">hemG</name>
    <name evidence="13" type="ORF">HXX08_12560</name>
    <name evidence="14" type="ORF">OZ401_001858</name>
</gene>
<feature type="domain" description="Amine oxidase" evidence="12">
    <location>
        <begin position="11"/>
        <end position="449"/>
    </location>
</feature>
<dbReference type="PANTHER" id="PTHR42923:SF3">
    <property type="entry name" value="PROTOPORPHYRINOGEN OXIDASE"/>
    <property type="match status" value="1"/>
</dbReference>
<dbReference type="EMBL" id="CP128399">
    <property type="protein sequence ID" value="WJW66075.1"/>
    <property type="molecule type" value="Genomic_DNA"/>
</dbReference>
<dbReference type="RefSeq" id="WP_341467956.1">
    <property type="nucleotide sequence ID" value="NZ_CP128399.1"/>
</dbReference>